<dbReference type="Proteomes" id="UP000178602">
    <property type="component" value="Unassembled WGS sequence"/>
</dbReference>
<dbReference type="SUPFAM" id="SSF56935">
    <property type="entry name" value="Porins"/>
    <property type="match status" value="1"/>
</dbReference>
<dbReference type="EMBL" id="MEUG01000001">
    <property type="protein sequence ID" value="OGC27568.1"/>
    <property type="molecule type" value="Genomic_DNA"/>
</dbReference>
<comment type="caution">
    <text evidence="2">The sequence shown here is derived from an EMBL/GenBank/DDBJ whole genome shotgun (WGS) entry which is preliminary data.</text>
</comment>
<sequence length="302" mass="31475">MLKKLAVFFLLIGLAIPSSALDLGARAMGMGGAFTGLADDVNAIVVNPAGLTSINRESSLIATRVSTDRQSSFIGGVENTPIGNFGIAYLSSTDQASIGSLDFSEFTSENVVSYSSQTVYLSYANELNKVIRAPSSLGVLSYGVNLKLSSRKFNTSQGLAQDAGTNVDVDLATMFRPNDNLAFGMSVQNMMGGEMANQSGGLTASDGQAGVLLGASGKLLDGGLVWSADLEEIGCEWRPSEGLALRLGRNSESVTSGLGVNYRGFSVDYACVQNEGLVHYVSIAIAPFAGEAGNKQANLPVE</sequence>
<organism evidence="2 3">
    <name type="scientific">candidate division WOR-1 bacterium RIFOXYC12_FULL_54_18</name>
    <dbReference type="NCBI Taxonomy" id="1802584"/>
    <lineage>
        <taxon>Bacteria</taxon>
        <taxon>Bacillati</taxon>
        <taxon>Saganbacteria</taxon>
    </lineage>
</organism>
<feature type="signal peptide" evidence="1">
    <location>
        <begin position="1"/>
        <end position="20"/>
    </location>
</feature>
<dbReference type="AlphaFoldDB" id="A0A1F4T4E6"/>
<evidence type="ECO:0008006" key="4">
    <source>
        <dbReference type="Google" id="ProtNLM"/>
    </source>
</evidence>
<reference evidence="2 3" key="1">
    <citation type="journal article" date="2016" name="Nat. Commun.">
        <title>Thousands of microbial genomes shed light on interconnected biogeochemical processes in an aquifer system.</title>
        <authorList>
            <person name="Anantharaman K."/>
            <person name="Brown C.T."/>
            <person name="Hug L.A."/>
            <person name="Sharon I."/>
            <person name="Castelle C.J."/>
            <person name="Probst A.J."/>
            <person name="Thomas B.C."/>
            <person name="Singh A."/>
            <person name="Wilkins M.J."/>
            <person name="Karaoz U."/>
            <person name="Brodie E.L."/>
            <person name="Williams K.H."/>
            <person name="Hubbard S.S."/>
            <person name="Banfield J.F."/>
        </authorList>
    </citation>
    <scope>NUCLEOTIDE SEQUENCE [LARGE SCALE GENOMIC DNA]</scope>
</reference>
<dbReference type="Gene3D" id="2.40.160.60">
    <property type="entry name" value="Outer membrane protein transport protein (OMPP1/FadL/TodX)"/>
    <property type="match status" value="1"/>
</dbReference>
<proteinExistence type="predicted"/>
<name>A0A1F4T4E6_UNCSA</name>
<keyword evidence="1" id="KW-0732">Signal</keyword>
<evidence type="ECO:0000256" key="1">
    <source>
        <dbReference type="SAM" id="SignalP"/>
    </source>
</evidence>
<accession>A0A1F4T4E6</accession>
<evidence type="ECO:0000313" key="3">
    <source>
        <dbReference type="Proteomes" id="UP000178602"/>
    </source>
</evidence>
<gene>
    <name evidence="2" type="ORF">A3K49_00905</name>
</gene>
<evidence type="ECO:0000313" key="2">
    <source>
        <dbReference type="EMBL" id="OGC27568.1"/>
    </source>
</evidence>
<feature type="chain" id="PRO_5009514444" description="DUF5723 domain-containing protein" evidence="1">
    <location>
        <begin position="21"/>
        <end position="302"/>
    </location>
</feature>
<protein>
    <recommendedName>
        <fullName evidence="4">DUF5723 domain-containing protein</fullName>
    </recommendedName>
</protein>